<keyword evidence="1" id="KW-1133">Transmembrane helix</keyword>
<gene>
    <name evidence="2" type="ORF">ARC20_06145</name>
</gene>
<keyword evidence="3" id="KW-1185">Reference proteome</keyword>
<accession>A0A0R0AZQ3</accession>
<dbReference type="GO" id="GO:0140359">
    <property type="term" value="F:ABC-type transporter activity"/>
    <property type="evidence" value="ECO:0007669"/>
    <property type="project" value="InterPro"/>
</dbReference>
<dbReference type="GO" id="GO:0016020">
    <property type="term" value="C:membrane"/>
    <property type="evidence" value="ECO:0007669"/>
    <property type="project" value="UniProtKB-SubCell"/>
</dbReference>
<dbReference type="STRING" id="676599.ARC20_06145"/>
<feature type="transmembrane region" description="Helical" evidence="1">
    <location>
        <begin position="316"/>
        <end position="335"/>
    </location>
</feature>
<keyword evidence="1" id="KW-0472">Membrane</keyword>
<keyword evidence="1" id="KW-0812">Transmembrane</keyword>
<feature type="transmembrane region" description="Helical" evidence="1">
    <location>
        <begin position="284"/>
        <end position="304"/>
    </location>
</feature>
<name>A0A0R0AZQ3_9GAMM</name>
<dbReference type="AlphaFoldDB" id="A0A0R0AZQ3"/>
<sequence>MEPQKRGLLATVWTVMRKELRDISRDRRTLLLSLLLAPLLYPVLILGMNKLAESRVKTQIDKPLDIPTVNAEAAPNLVAFLKAQGLNVVAAPDDLTAAIRSQDIDVALRISDDYPQAWREGRPALVEILRDTTRRDADIPSTRLQAALGAYGQQVGALRLLARGIDAQVARPVDVGMQDLATAEAKRGFYMSLLLPVLLIITSFLGGAYLILDATAGERERQSLEPLLATPAPRSAVVSGKIAAACFIGMVSLLLTLLAFKFSAMFATGMASQLNVSYLSMVQMLFVLLPMVFIGTSLLTYLAAAAKSMKEAQSHMTWLMLLPMLPGYALMVYPLKTQLWHFAVPFLAQNQMLQKITRHETIDMQVWAVYLGAGFGLAALLWFAAVRRYHHERLAISG</sequence>
<feature type="transmembrane region" description="Helical" evidence="1">
    <location>
        <begin position="30"/>
        <end position="48"/>
    </location>
</feature>
<dbReference type="PANTHER" id="PTHR43471:SF3">
    <property type="entry name" value="ABC TRANSPORTER PERMEASE PROTEIN NATB"/>
    <property type="match status" value="1"/>
</dbReference>
<dbReference type="Pfam" id="PF12679">
    <property type="entry name" value="ABC2_membrane_2"/>
    <property type="match status" value="1"/>
</dbReference>
<dbReference type="EMBL" id="LLXU01000058">
    <property type="protein sequence ID" value="KRG46115.1"/>
    <property type="molecule type" value="Genomic_DNA"/>
</dbReference>
<protein>
    <submittedName>
        <fullName evidence="2">Sodium ABC transporter permease</fullName>
    </submittedName>
</protein>
<feature type="transmembrane region" description="Helical" evidence="1">
    <location>
        <begin position="242"/>
        <end position="264"/>
    </location>
</feature>
<dbReference type="PANTHER" id="PTHR43471">
    <property type="entry name" value="ABC TRANSPORTER PERMEASE"/>
    <property type="match status" value="1"/>
</dbReference>
<evidence type="ECO:0000256" key="1">
    <source>
        <dbReference type="SAM" id="Phobius"/>
    </source>
</evidence>
<evidence type="ECO:0000313" key="2">
    <source>
        <dbReference type="EMBL" id="KRG46115.1"/>
    </source>
</evidence>
<dbReference type="RefSeq" id="WP_057645683.1">
    <property type="nucleotide sequence ID" value="NZ_LLXU01000058.1"/>
</dbReference>
<dbReference type="OrthoDB" id="5486437at2"/>
<evidence type="ECO:0000313" key="3">
    <source>
        <dbReference type="Proteomes" id="UP000051802"/>
    </source>
</evidence>
<comment type="caution">
    <text evidence="2">The sequence shown here is derived from an EMBL/GenBank/DDBJ whole genome shotgun (WGS) entry which is preliminary data.</text>
</comment>
<reference evidence="2 3" key="1">
    <citation type="submission" date="2015-10" db="EMBL/GenBank/DDBJ databases">
        <title>Genome sequencing and analysis of members of genus Stenotrophomonas.</title>
        <authorList>
            <person name="Patil P.P."/>
            <person name="Midha S."/>
            <person name="Patil P.B."/>
        </authorList>
    </citation>
    <scope>NUCLEOTIDE SEQUENCE [LARGE SCALE GENOMIC DNA]</scope>
    <source>
        <strain evidence="2 3">JCM 16536</strain>
    </source>
</reference>
<feature type="transmembrane region" description="Helical" evidence="1">
    <location>
        <begin position="367"/>
        <end position="386"/>
    </location>
</feature>
<dbReference type="Proteomes" id="UP000051802">
    <property type="component" value="Unassembled WGS sequence"/>
</dbReference>
<organism evidence="2 3">
    <name type="scientific">Stenotrophomonas panacihumi</name>
    <dbReference type="NCBI Taxonomy" id="676599"/>
    <lineage>
        <taxon>Bacteria</taxon>
        <taxon>Pseudomonadati</taxon>
        <taxon>Pseudomonadota</taxon>
        <taxon>Gammaproteobacteria</taxon>
        <taxon>Lysobacterales</taxon>
        <taxon>Lysobacteraceae</taxon>
        <taxon>Stenotrophomonas</taxon>
    </lineage>
</organism>
<proteinExistence type="predicted"/>
<feature type="transmembrane region" description="Helical" evidence="1">
    <location>
        <begin position="189"/>
        <end position="212"/>
    </location>
</feature>